<dbReference type="GO" id="GO:0004674">
    <property type="term" value="F:protein serine/threonine kinase activity"/>
    <property type="evidence" value="ECO:0007669"/>
    <property type="project" value="UniProtKB-KW"/>
</dbReference>
<evidence type="ECO:0000256" key="1">
    <source>
        <dbReference type="ARBA" id="ARBA00022741"/>
    </source>
</evidence>
<feature type="transmembrane region" description="Helical" evidence="5">
    <location>
        <begin position="49"/>
        <end position="67"/>
    </location>
</feature>
<name>A0A485KKG3_9STRA</name>
<keyword evidence="9" id="KW-1185">Reference proteome</keyword>
<evidence type="ECO:0000313" key="9">
    <source>
        <dbReference type="Proteomes" id="UP000332933"/>
    </source>
</evidence>
<dbReference type="PROSITE" id="PS00107">
    <property type="entry name" value="PROTEIN_KINASE_ATP"/>
    <property type="match status" value="1"/>
</dbReference>
<feature type="binding site" evidence="3">
    <location>
        <position position="147"/>
    </location>
    <ligand>
        <name>ATP</name>
        <dbReference type="ChEBI" id="CHEBI:30616"/>
    </ligand>
</feature>
<keyword evidence="5" id="KW-0812">Transmembrane</keyword>
<dbReference type="AlphaFoldDB" id="A0A485KKG3"/>
<dbReference type="InterPro" id="IPR017441">
    <property type="entry name" value="Protein_kinase_ATP_BS"/>
</dbReference>
<dbReference type="InterPro" id="IPR000719">
    <property type="entry name" value="Prot_kinase_dom"/>
</dbReference>
<proteinExistence type="inferred from homology"/>
<dbReference type="Pfam" id="PF00069">
    <property type="entry name" value="Pkinase"/>
    <property type="match status" value="1"/>
</dbReference>
<dbReference type="SUPFAM" id="SSF56112">
    <property type="entry name" value="Protein kinase-like (PK-like)"/>
    <property type="match status" value="1"/>
</dbReference>
<evidence type="ECO:0000259" key="6">
    <source>
        <dbReference type="PROSITE" id="PS50011"/>
    </source>
</evidence>
<keyword evidence="1 3" id="KW-0547">Nucleotide-binding</keyword>
<evidence type="ECO:0000313" key="7">
    <source>
        <dbReference type="EMBL" id="KAF0701040.1"/>
    </source>
</evidence>
<comment type="similarity">
    <text evidence="4">Belongs to the protein kinase superfamily.</text>
</comment>
<sequence>MIIPCGTYQVNASENSNAQLLKPSPMKNAWLAEIKCAKVVAKVDTGLNIGFAIVGAALLAMIVFACVQHGHHRLRTKEGTASFGCIHTPTSNDSTIGSEGPAGLHLDCLQLYRLDERDLVLSIKVGAGSFADVFRGMYRGEVIAAKKFIQVAKRPISWSPLSATSSSWPRSTRRSLSRLSGGVDPGVGSHVRDGMVDIGDLKEYLDTHNDDTSTLYPWSVKVEHMNITVQGLSTLHSMNIIHRDVKSRNILLNSAHQV</sequence>
<organism evidence="8 9">
    <name type="scientific">Aphanomyces stellatus</name>
    <dbReference type="NCBI Taxonomy" id="120398"/>
    <lineage>
        <taxon>Eukaryota</taxon>
        <taxon>Sar</taxon>
        <taxon>Stramenopiles</taxon>
        <taxon>Oomycota</taxon>
        <taxon>Saprolegniomycetes</taxon>
        <taxon>Saprolegniales</taxon>
        <taxon>Verrucalvaceae</taxon>
        <taxon>Aphanomyces</taxon>
    </lineage>
</organism>
<evidence type="ECO:0000256" key="2">
    <source>
        <dbReference type="ARBA" id="ARBA00022840"/>
    </source>
</evidence>
<dbReference type="PROSITE" id="PS00108">
    <property type="entry name" value="PROTEIN_KINASE_ST"/>
    <property type="match status" value="1"/>
</dbReference>
<keyword evidence="4" id="KW-0808">Transferase</keyword>
<accession>A0A485KKG3</accession>
<feature type="domain" description="Protein kinase" evidence="6">
    <location>
        <begin position="119"/>
        <end position="258"/>
    </location>
</feature>
<evidence type="ECO:0000256" key="4">
    <source>
        <dbReference type="RuleBase" id="RU000304"/>
    </source>
</evidence>
<dbReference type="Gene3D" id="1.10.510.10">
    <property type="entry name" value="Transferase(Phosphotransferase) domain 1"/>
    <property type="match status" value="1"/>
</dbReference>
<dbReference type="GO" id="GO:0005524">
    <property type="term" value="F:ATP binding"/>
    <property type="evidence" value="ECO:0007669"/>
    <property type="project" value="UniProtKB-UniRule"/>
</dbReference>
<dbReference type="Proteomes" id="UP000332933">
    <property type="component" value="Unassembled WGS sequence"/>
</dbReference>
<reference evidence="8 9" key="1">
    <citation type="submission" date="2019-03" db="EMBL/GenBank/DDBJ databases">
        <authorList>
            <person name="Gaulin E."/>
            <person name="Dumas B."/>
        </authorList>
    </citation>
    <scope>NUCLEOTIDE SEQUENCE [LARGE SCALE GENOMIC DNA]</scope>
    <source>
        <strain evidence="8">CBS 568.67</strain>
    </source>
</reference>
<dbReference type="InterPro" id="IPR008271">
    <property type="entry name" value="Ser/Thr_kinase_AS"/>
</dbReference>
<keyword evidence="4" id="KW-0418">Kinase</keyword>
<gene>
    <name evidence="8" type="primary">Aste57867_8486</name>
    <name evidence="7" type="ORF">As57867_008454</name>
    <name evidence="8" type="ORF">ASTE57867_8486</name>
</gene>
<dbReference type="PANTHER" id="PTHR44329">
    <property type="entry name" value="SERINE/THREONINE-PROTEIN KINASE TNNI3K-RELATED"/>
    <property type="match status" value="1"/>
</dbReference>
<evidence type="ECO:0000256" key="3">
    <source>
        <dbReference type="PROSITE-ProRule" id="PRU10141"/>
    </source>
</evidence>
<dbReference type="EMBL" id="CAADRA010005124">
    <property type="protein sequence ID" value="VFT85372.1"/>
    <property type="molecule type" value="Genomic_DNA"/>
</dbReference>
<dbReference type="EMBL" id="VJMH01005103">
    <property type="protein sequence ID" value="KAF0701040.1"/>
    <property type="molecule type" value="Genomic_DNA"/>
</dbReference>
<keyword evidence="4" id="KW-0723">Serine/threonine-protein kinase</keyword>
<reference evidence="7" key="2">
    <citation type="submission" date="2019-06" db="EMBL/GenBank/DDBJ databases">
        <title>Genomics analysis of Aphanomyces spp. identifies a new class of oomycete effector associated with host adaptation.</title>
        <authorList>
            <person name="Gaulin E."/>
        </authorList>
    </citation>
    <scope>NUCLEOTIDE SEQUENCE</scope>
    <source>
        <strain evidence="7">CBS 578.67</strain>
    </source>
</reference>
<dbReference type="InterPro" id="IPR011009">
    <property type="entry name" value="Kinase-like_dom_sf"/>
</dbReference>
<evidence type="ECO:0000313" key="8">
    <source>
        <dbReference type="EMBL" id="VFT85372.1"/>
    </source>
</evidence>
<keyword evidence="5" id="KW-0472">Membrane</keyword>
<dbReference type="InterPro" id="IPR051681">
    <property type="entry name" value="Ser/Thr_Kinases-Pseudokinases"/>
</dbReference>
<keyword evidence="5" id="KW-1133">Transmembrane helix</keyword>
<dbReference type="PROSITE" id="PS50011">
    <property type="entry name" value="PROTEIN_KINASE_DOM"/>
    <property type="match status" value="1"/>
</dbReference>
<dbReference type="Gene3D" id="3.30.200.20">
    <property type="entry name" value="Phosphorylase Kinase, domain 1"/>
    <property type="match status" value="1"/>
</dbReference>
<protein>
    <submittedName>
        <fullName evidence="8">Aste57867_8486 protein</fullName>
    </submittedName>
</protein>
<keyword evidence="2 3" id="KW-0067">ATP-binding</keyword>
<evidence type="ECO:0000256" key="5">
    <source>
        <dbReference type="SAM" id="Phobius"/>
    </source>
</evidence>